<dbReference type="Proteomes" id="UP001597463">
    <property type="component" value="Unassembled WGS sequence"/>
</dbReference>
<dbReference type="RefSeq" id="WP_245633295.1">
    <property type="nucleotide sequence ID" value="NZ_BCNT01000003.1"/>
</dbReference>
<gene>
    <name evidence="1" type="ORF">ACFSW6_01995</name>
</gene>
<accession>A0ABW5UIZ9</accession>
<organism evidence="1 2">
    <name type="scientific">Comamonas terrae</name>
    <dbReference type="NCBI Taxonomy" id="673548"/>
    <lineage>
        <taxon>Bacteria</taxon>
        <taxon>Pseudomonadati</taxon>
        <taxon>Pseudomonadota</taxon>
        <taxon>Betaproteobacteria</taxon>
        <taxon>Burkholderiales</taxon>
        <taxon>Comamonadaceae</taxon>
        <taxon>Comamonas</taxon>
    </lineage>
</organism>
<name>A0ABW5UIZ9_9BURK</name>
<sequence>MTGGSPGLASVPVCVQNGAAPAASQPAESSPADALAGMAGIHMDLLREGQELVEEGQRIARDPEFQKLRKGYWTFSHDERNPRSGLQCAATFGSLSGAVQLSGPTASHKGALLTFLGMDIPKPASPRKVRTTLVQNKEQPQEVGAINYAITEGKWGALAFALAGPEALIKELEEQADFRVSVDGRNVITTFYKEGSKAREYMRQCLAGQLAK</sequence>
<keyword evidence="2" id="KW-1185">Reference proteome</keyword>
<proteinExistence type="predicted"/>
<protein>
    <submittedName>
        <fullName evidence="1">Uncharacterized protein</fullName>
    </submittedName>
</protein>
<evidence type="ECO:0000313" key="2">
    <source>
        <dbReference type="Proteomes" id="UP001597463"/>
    </source>
</evidence>
<dbReference type="EMBL" id="JBHUMV010000001">
    <property type="protein sequence ID" value="MFD2752844.1"/>
    <property type="molecule type" value="Genomic_DNA"/>
</dbReference>
<reference evidence="2" key="1">
    <citation type="journal article" date="2019" name="Int. J. Syst. Evol. Microbiol.">
        <title>The Global Catalogue of Microorganisms (GCM) 10K type strain sequencing project: providing services to taxonomists for standard genome sequencing and annotation.</title>
        <authorList>
            <consortium name="The Broad Institute Genomics Platform"/>
            <consortium name="The Broad Institute Genome Sequencing Center for Infectious Disease"/>
            <person name="Wu L."/>
            <person name="Ma J."/>
        </authorList>
    </citation>
    <scope>NUCLEOTIDE SEQUENCE [LARGE SCALE GENOMIC DNA]</scope>
    <source>
        <strain evidence="2">TISTR 1906</strain>
    </source>
</reference>
<comment type="caution">
    <text evidence="1">The sequence shown here is derived from an EMBL/GenBank/DDBJ whole genome shotgun (WGS) entry which is preliminary data.</text>
</comment>
<evidence type="ECO:0000313" key="1">
    <source>
        <dbReference type="EMBL" id="MFD2752844.1"/>
    </source>
</evidence>